<dbReference type="PANTHER" id="PTHR11260:SF781">
    <property type="entry name" value="GLUTATHIONE S-TRANSFERASE U19"/>
    <property type="match status" value="1"/>
</dbReference>
<comment type="caution">
    <text evidence="10">The sequence shown here is derived from an EMBL/GenBank/DDBJ whole genome shotgun (WGS) entry which is preliminary data.</text>
</comment>
<proteinExistence type="inferred from homology"/>
<dbReference type="SFLD" id="SFLDG00358">
    <property type="entry name" value="Main_(cytGST)"/>
    <property type="match status" value="1"/>
</dbReference>
<dbReference type="Pfam" id="PF02798">
    <property type="entry name" value="GST_N"/>
    <property type="match status" value="1"/>
</dbReference>
<evidence type="ECO:0000313" key="10">
    <source>
        <dbReference type="EMBL" id="GKV04136.1"/>
    </source>
</evidence>
<dbReference type="Gene3D" id="1.20.1050.10">
    <property type="match status" value="1"/>
</dbReference>
<dbReference type="PROSITE" id="PS50404">
    <property type="entry name" value="GST_NTER"/>
    <property type="match status" value="1"/>
</dbReference>
<dbReference type="AlphaFoldDB" id="A0AAV5IWI2"/>
<comment type="catalytic activity">
    <reaction evidence="7">
        <text>RX + glutathione = an S-substituted glutathione + a halide anion + H(+)</text>
        <dbReference type="Rhea" id="RHEA:16437"/>
        <dbReference type="ChEBI" id="CHEBI:15378"/>
        <dbReference type="ChEBI" id="CHEBI:16042"/>
        <dbReference type="ChEBI" id="CHEBI:17792"/>
        <dbReference type="ChEBI" id="CHEBI:57925"/>
        <dbReference type="ChEBI" id="CHEBI:90779"/>
        <dbReference type="EC" id="2.5.1.18"/>
    </reaction>
</comment>
<dbReference type="FunFam" id="1.20.1050.10:FF:000018">
    <property type="entry name" value="Glutathione S-transferase U20"/>
    <property type="match status" value="1"/>
</dbReference>
<gene>
    <name evidence="10" type="ORF">SLEP1_g16334</name>
</gene>
<evidence type="ECO:0000259" key="8">
    <source>
        <dbReference type="PROSITE" id="PS50404"/>
    </source>
</evidence>
<dbReference type="InterPro" id="IPR045073">
    <property type="entry name" value="Omega/Tau-like"/>
</dbReference>
<dbReference type="InterPro" id="IPR010987">
    <property type="entry name" value="Glutathione-S-Trfase_C-like"/>
</dbReference>
<dbReference type="Pfam" id="PF00043">
    <property type="entry name" value="GST_C"/>
    <property type="match status" value="1"/>
</dbReference>
<dbReference type="GO" id="GO:0006749">
    <property type="term" value="P:glutathione metabolic process"/>
    <property type="evidence" value="ECO:0007669"/>
    <property type="project" value="InterPro"/>
</dbReference>
<keyword evidence="11" id="KW-1185">Reference proteome</keyword>
<dbReference type="Proteomes" id="UP001054252">
    <property type="component" value="Unassembled WGS sequence"/>
</dbReference>
<evidence type="ECO:0000256" key="2">
    <source>
        <dbReference type="ARBA" id="ARBA00012452"/>
    </source>
</evidence>
<dbReference type="SUPFAM" id="SSF47616">
    <property type="entry name" value="GST C-terminal domain-like"/>
    <property type="match status" value="1"/>
</dbReference>
<evidence type="ECO:0000256" key="5">
    <source>
        <dbReference type="ARBA" id="ARBA00022679"/>
    </source>
</evidence>
<evidence type="ECO:0000256" key="7">
    <source>
        <dbReference type="ARBA" id="ARBA00047960"/>
    </source>
</evidence>
<dbReference type="InterPro" id="IPR004046">
    <property type="entry name" value="GST_C"/>
</dbReference>
<dbReference type="InterPro" id="IPR004045">
    <property type="entry name" value="Glutathione_S-Trfase_N"/>
</dbReference>
<evidence type="ECO:0000256" key="3">
    <source>
        <dbReference type="ARBA" id="ARBA00022490"/>
    </source>
</evidence>
<evidence type="ECO:0000256" key="6">
    <source>
        <dbReference type="ARBA" id="ARBA00025743"/>
    </source>
</evidence>
<dbReference type="InterPro" id="IPR045074">
    <property type="entry name" value="GST_C_Tau"/>
</dbReference>
<protein>
    <recommendedName>
        <fullName evidence="2">glutathione transferase</fullName>
        <ecNumber evidence="2">2.5.1.18</ecNumber>
    </recommendedName>
</protein>
<keyword evidence="5" id="KW-0808">Transferase</keyword>
<evidence type="ECO:0000313" key="11">
    <source>
        <dbReference type="Proteomes" id="UP001054252"/>
    </source>
</evidence>
<evidence type="ECO:0000256" key="1">
    <source>
        <dbReference type="ARBA" id="ARBA00004514"/>
    </source>
</evidence>
<dbReference type="GO" id="GO:0005829">
    <property type="term" value="C:cytosol"/>
    <property type="evidence" value="ECO:0007669"/>
    <property type="project" value="UniProtKB-SubCell"/>
</dbReference>
<dbReference type="CDD" id="cd03058">
    <property type="entry name" value="GST_N_Tau"/>
    <property type="match status" value="1"/>
</dbReference>
<dbReference type="FunFam" id="3.40.30.10:FF:000014">
    <property type="entry name" value="Tau class glutathione S-transferase"/>
    <property type="match status" value="1"/>
</dbReference>
<dbReference type="GO" id="GO:0009407">
    <property type="term" value="P:toxin catabolic process"/>
    <property type="evidence" value="ECO:0007669"/>
    <property type="project" value="UniProtKB-ARBA"/>
</dbReference>
<feature type="domain" description="GST C-terminal" evidence="9">
    <location>
        <begin position="88"/>
        <end position="217"/>
    </location>
</feature>
<dbReference type="EC" id="2.5.1.18" evidence="2"/>
<dbReference type="Gene3D" id="3.40.30.10">
    <property type="entry name" value="Glutaredoxin"/>
    <property type="match status" value="1"/>
</dbReference>
<sequence>MADEVILLDFWPSPFGMRVRIALAEKGIKYEYKEEDVWNKSPLLLQMNPIHKKIPVLVHNGKPICESLIQVQYIDEVWKDKAPLLPSDPYARAQARFWADYVDKKIYSDITRKIWASKGEEQEAGKKEFIECLKVLEAELGDKHYFGGSNLGYVDVVFVPFYSWFHAFEQCGNFSIEAECPKIIAWAKRCMQKESVSKSLPDHEKVYGYLLELRKRFGIE</sequence>
<evidence type="ECO:0000259" key="9">
    <source>
        <dbReference type="PROSITE" id="PS50405"/>
    </source>
</evidence>
<dbReference type="CDD" id="cd03185">
    <property type="entry name" value="GST_C_Tau"/>
    <property type="match status" value="1"/>
</dbReference>
<dbReference type="SUPFAM" id="SSF52833">
    <property type="entry name" value="Thioredoxin-like"/>
    <property type="match status" value="1"/>
</dbReference>
<comment type="similarity">
    <text evidence="6">Belongs to the GST superfamily. Tau family.</text>
</comment>
<reference evidence="10 11" key="1">
    <citation type="journal article" date="2021" name="Commun. Biol.">
        <title>The genome of Shorea leprosula (Dipterocarpaceae) highlights the ecological relevance of drought in aseasonal tropical rainforests.</title>
        <authorList>
            <person name="Ng K.K.S."/>
            <person name="Kobayashi M.J."/>
            <person name="Fawcett J.A."/>
            <person name="Hatakeyama M."/>
            <person name="Paape T."/>
            <person name="Ng C.H."/>
            <person name="Ang C.C."/>
            <person name="Tnah L.H."/>
            <person name="Lee C.T."/>
            <person name="Nishiyama T."/>
            <person name="Sese J."/>
            <person name="O'Brien M.J."/>
            <person name="Copetti D."/>
            <person name="Mohd Noor M.I."/>
            <person name="Ong R.C."/>
            <person name="Putra M."/>
            <person name="Sireger I.Z."/>
            <person name="Indrioko S."/>
            <person name="Kosugi Y."/>
            <person name="Izuno A."/>
            <person name="Isagi Y."/>
            <person name="Lee S.L."/>
            <person name="Shimizu K.K."/>
        </authorList>
    </citation>
    <scope>NUCLEOTIDE SEQUENCE [LARGE SCALE GENOMIC DNA]</scope>
    <source>
        <strain evidence="10">214</strain>
    </source>
</reference>
<dbReference type="InterPro" id="IPR036249">
    <property type="entry name" value="Thioredoxin-like_sf"/>
</dbReference>
<organism evidence="10 11">
    <name type="scientific">Rubroshorea leprosula</name>
    <dbReference type="NCBI Taxonomy" id="152421"/>
    <lineage>
        <taxon>Eukaryota</taxon>
        <taxon>Viridiplantae</taxon>
        <taxon>Streptophyta</taxon>
        <taxon>Embryophyta</taxon>
        <taxon>Tracheophyta</taxon>
        <taxon>Spermatophyta</taxon>
        <taxon>Magnoliopsida</taxon>
        <taxon>eudicotyledons</taxon>
        <taxon>Gunneridae</taxon>
        <taxon>Pentapetalae</taxon>
        <taxon>rosids</taxon>
        <taxon>malvids</taxon>
        <taxon>Malvales</taxon>
        <taxon>Dipterocarpaceae</taxon>
        <taxon>Rubroshorea</taxon>
    </lineage>
</organism>
<keyword evidence="4" id="KW-0216">Detoxification</keyword>
<dbReference type="GO" id="GO:0004364">
    <property type="term" value="F:glutathione transferase activity"/>
    <property type="evidence" value="ECO:0007669"/>
    <property type="project" value="UniProtKB-EC"/>
</dbReference>
<keyword evidence="3" id="KW-0963">Cytoplasm</keyword>
<dbReference type="EMBL" id="BPVZ01000021">
    <property type="protein sequence ID" value="GKV04136.1"/>
    <property type="molecule type" value="Genomic_DNA"/>
</dbReference>
<feature type="domain" description="GST N-terminal" evidence="8">
    <location>
        <begin position="3"/>
        <end position="82"/>
    </location>
</feature>
<dbReference type="SFLD" id="SFLDG01152">
    <property type="entry name" value="Main.3:_Omega-_and_Tau-like"/>
    <property type="match status" value="1"/>
</dbReference>
<dbReference type="SFLD" id="SFLDS00019">
    <property type="entry name" value="Glutathione_Transferase_(cytos"/>
    <property type="match status" value="1"/>
</dbReference>
<dbReference type="InterPro" id="IPR036282">
    <property type="entry name" value="Glutathione-S-Trfase_C_sf"/>
</dbReference>
<name>A0AAV5IWI2_9ROSI</name>
<comment type="subcellular location">
    <subcellularLocation>
        <location evidence="1">Cytoplasm</location>
        <location evidence="1">Cytosol</location>
    </subcellularLocation>
</comment>
<evidence type="ECO:0000256" key="4">
    <source>
        <dbReference type="ARBA" id="ARBA00022575"/>
    </source>
</evidence>
<accession>A0AAV5IWI2</accession>
<dbReference type="PROSITE" id="PS50405">
    <property type="entry name" value="GST_CTER"/>
    <property type="match status" value="1"/>
</dbReference>
<dbReference type="PANTHER" id="PTHR11260">
    <property type="entry name" value="GLUTATHIONE S-TRANSFERASE, GST, SUPERFAMILY, GST DOMAIN CONTAINING"/>
    <property type="match status" value="1"/>
</dbReference>
<dbReference type="InterPro" id="IPR040079">
    <property type="entry name" value="Glutathione_S-Trfase"/>
</dbReference>